<keyword evidence="2" id="KW-1185">Reference proteome</keyword>
<organism evidence="1 2">
    <name type="scientific">Eumeta variegata</name>
    <name type="common">Bagworm moth</name>
    <name type="synonym">Eumeta japonica</name>
    <dbReference type="NCBI Taxonomy" id="151549"/>
    <lineage>
        <taxon>Eukaryota</taxon>
        <taxon>Metazoa</taxon>
        <taxon>Ecdysozoa</taxon>
        <taxon>Arthropoda</taxon>
        <taxon>Hexapoda</taxon>
        <taxon>Insecta</taxon>
        <taxon>Pterygota</taxon>
        <taxon>Neoptera</taxon>
        <taxon>Endopterygota</taxon>
        <taxon>Lepidoptera</taxon>
        <taxon>Glossata</taxon>
        <taxon>Ditrysia</taxon>
        <taxon>Tineoidea</taxon>
        <taxon>Psychidae</taxon>
        <taxon>Oiketicinae</taxon>
        <taxon>Eumeta</taxon>
    </lineage>
</organism>
<dbReference type="AlphaFoldDB" id="A0A4C2A1U4"/>
<name>A0A4C2A1U4_EUMVA</name>
<gene>
    <name evidence="1" type="ORF">EVAR_54896_1</name>
</gene>
<proteinExistence type="predicted"/>
<comment type="caution">
    <text evidence="1">The sequence shown here is derived from an EMBL/GenBank/DDBJ whole genome shotgun (WGS) entry which is preliminary data.</text>
</comment>
<evidence type="ECO:0000313" key="2">
    <source>
        <dbReference type="Proteomes" id="UP000299102"/>
    </source>
</evidence>
<reference evidence="1 2" key="1">
    <citation type="journal article" date="2019" name="Commun. Biol.">
        <title>The bagworm genome reveals a unique fibroin gene that provides high tensile strength.</title>
        <authorList>
            <person name="Kono N."/>
            <person name="Nakamura H."/>
            <person name="Ohtoshi R."/>
            <person name="Tomita M."/>
            <person name="Numata K."/>
            <person name="Arakawa K."/>
        </authorList>
    </citation>
    <scope>NUCLEOTIDE SEQUENCE [LARGE SCALE GENOMIC DNA]</scope>
</reference>
<evidence type="ECO:0000313" key="1">
    <source>
        <dbReference type="EMBL" id="GBP92877.1"/>
    </source>
</evidence>
<dbReference type="Proteomes" id="UP000299102">
    <property type="component" value="Unassembled WGS sequence"/>
</dbReference>
<accession>A0A4C2A1U4</accession>
<protein>
    <submittedName>
        <fullName evidence="1">Uncharacterized protein</fullName>
    </submittedName>
</protein>
<sequence length="337" mass="37103">MDCFLRGGRAYGGRIIIAERPSGCPEQACFSVDNIIGAERRCCFLSLRMGTARAYVRTGGSTGEPSHIYDVPGMEWKTWARSATAPDRAVRARRASAAVIRGIHPTPLVTDQTRRFSEGGALRDIAYAGPIIHRLGLSLRSHHNYVLSRSRAPLDIRRAGRQAKAPLAVQPRDRHGCLVQLVTCRRRARDVPCRRVDRAPIGDGPRTRVRSASRMRGALDDLSVTSRYSAEIASSPRLNSLPILRSRARVVRRPILSPISRFVALEFYPLWSRDQRPAGYRIPVPISRPSARSVFVLCGDGGGSADDSADRLSFNSGALVAHPGYQAPRVHYGDVAY</sequence>
<dbReference type="EMBL" id="BGZK01002316">
    <property type="protein sequence ID" value="GBP92877.1"/>
    <property type="molecule type" value="Genomic_DNA"/>
</dbReference>